<feature type="region of interest" description="Disordered" evidence="1">
    <location>
        <begin position="1"/>
        <end position="23"/>
    </location>
</feature>
<gene>
    <name evidence="2" type="ORF">HHL24_34520</name>
</gene>
<proteinExistence type="predicted"/>
<reference evidence="2 3" key="1">
    <citation type="submission" date="2020-04" db="EMBL/GenBank/DDBJ databases">
        <title>Paraburkholderia sp. RP-4-7 isolated from soil.</title>
        <authorList>
            <person name="Dahal R.H."/>
        </authorList>
    </citation>
    <scope>NUCLEOTIDE SEQUENCE [LARGE SCALE GENOMIC DNA]</scope>
    <source>
        <strain evidence="2 3">RP-4-7</strain>
    </source>
</reference>
<evidence type="ECO:0000313" key="3">
    <source>
        <dbReference type="Proteomes" id="UP000544134"/>
    </source>
</evidence>
<accession>A0A848IT66</accession>
<dbReference type="EMBL" id="JABBGJ010000047">
    <property type="protein sequence ID" value="NMM03014.1"/>
    <property type="molecule type" value="Genomic_DNA"/>
</dbReference>
<comment type="caution">
    <text evidence="2">The sequence shown here is derived from an EMBL/GenBank/DDBJ whole genome shotgun (WGS) entry which is preliminary data.</text>
</comment>
<evidence type="ECO:0000313" key="2">
    <source>
        <dbReference type="EMBL" id="NMM03014.1"/>
    </source>
</evidence>
<dbReference type="InterPro" id="IPR011051">
    <property type="entry name" value="RmlC_Cupin_sf"/>
</dbReference>
<keyword evidence="3" id="KW-1185">Reference proteome</keyword>
<evidence type="ECO:0000256" key="1">
    <source>
        <dbReference type="SAM" id="MobiDB-lite"/>
    </source>
</evidence>
<sequence>MSNTVRPEVGASRPPDPDQSPRIGYWHLWSDERGVSHQTRCELDRFKLKGIGNAAPQWNNSQPTTGATVVFTVQPVRWVGEWHENPAPQWILPISGRWWVESMDGTRIEMGPGDLSLGEDQGCVGDRAHRKGHRSGTIGNEPAILMTIQLHAEPIRQPGHFR</sequence>
<dbReference type="RefSeq" id="WP_169489771.1">
    <property type="nucleotide sequence ID" value="NZ_JABBGJ010000047.1"/>
</dbReference>
<name>A0A848IT66_9BURK</name>
<protein>
    <submittedName>
        <fullName evidence="2">Cupin domain-containing protein</fullName>
    </submittedName>
</protein>
<dbReference type="CDD" id="cd07009">
    <property type="entry name" value="cupin_BLL0285-like"/>
    <property type="match status" value="1"/>
</dbReference>
<dbReference type="Proteomes" id="UP000544134">
    <property type="component" value="Unassembled WGS sequence"/>
</dbReference>
<organism evidence="2 3">
    <name type="scientific">Paraburkholderia polaris</name>
    <dbReference type="NCBI Taxonomy" id="2728848"/>
    <lineage>
        <taxon>Bacteria</taxon>
        <taxon>Pseudomonadati</taxon>
        <taxon>Pseudomonadota</taxon>
        <taxon>Betaproteobacteria</taxon>
        <taxon>Burkholderiales</taxon>
        <taxon>Burkholderiaceae</taxon>
        <taxon>Paraburkholderia</taxon>
    </lineage>
</organism>
<dbReference type="SUPFAM" id="SSF51182">
    <property type="entry name" value="RmlC-like cupins"/>
    <property type="match status" value="1"/>
</dbReference>
<dbReference type="AlphaFoldDB" id="A0A848IT66"/>